<dbReference type="InterPro" id="IPR038709">
    <property type="entry name" value="RpoN_core-bd_sf"/>
</dbReference>
<evidence type="ECO:0000256" key="4">
    <source>
        <dbReference type="ARBA" id="ARBA00022679"/>
    </source>
</evidence>
<evidence type="ECO:0000313" key="14">
    <source>
        <dbReference type="EMBL" id="MFM4893716.1"/>
    </source>
</evidence>
<comment type="caution">
    <text evidence="14">The sequence shown here is derived from an EMBL/GenBank/DDBJ whole genome shotgun (WGS) entry which is preliminary data.</text>
</comment>
<dbReference type="NCBIfam" id="NF004595">
    <property type="entry name" value="PRK05932.1-2"/>
    <property type="match status" value="1"/>
</dbReference>
<proteinExistence type="inferred from homology"/>
<dbReference type="EMBL" id="JBGXBU010000005">
    <property type="protein sequence ID" value="MFM4893716.1"/>
    <property type="molecule type" value="Genomic_DNA"/>
</dbReference>
<protein>
    <recommendedName>
        <fullName evidence="2 10">RNA polymerase sigma-54 factor</fullName>
    </recommendedName>
</protein>
<comment type="function">
    <text evidence="10">Sigma factors are initiation factors that promote the attachment of RNA polymerase to specific initiation sites and are then released.</text>
</comment>
<dbReference type="Pfam" id="PF04963">
    <property type="entry name" value="Sigma54_CBD"/>
    <property type="match status" value="1"/>
</dbReference>
<dbReference type="Gene3D" id="1.10.10.1330">
    <property type="entry name" value="RNA polymerase sigma-54 factor, core-binding domain"/>
    <property type="match status" value="1"/>
</dbReference>
<evidence type="ECO:0000256" key="3">
    <source>
        <dbReference type="ARBA" id="ARBA00022478"/>
    </source>
</evidence>
<dbReference type="GeneID" id="97221276"/>
<evidence type="ECO:0000313" key="15">
    <source>
        <dbReference type="Proteomes" id="UP001630969"/>
    </source>
</evidence>
<keyword evidence="3 10" id="KW-0240">DNA-directed RNA polymerase</keyword>
<dbReference type="NCBIfam" id="NF009118">
    <property type="entry name" value="PRK12469.1"/>
    <property type="match status" value="1"/>
</dbReference>
<feature type="region of interest" description="Disordered" evidence="11">
    <location>
        <begin position="58"/>
        <end position="85"/>
    </location>
</feature>
<accession>A0ABW9GRF2</accession>
<organism evidence="14 15">
    <name type="scientific">Aeromonas bivalvium</name>
    <dbReference type="NCBI Taxonomy" id="440079"/>
    <lineage>
        <taxon>Bacteria</taxon>
        <taxon>Pseudomonadati</taxon>
        <taxon>Pseudomonadota</taxon>
        <taxon>Gammaproteobacteria</taxon>
        <taxon>Aeromonadales</taxon>
        <taxon>Aeromonadaceae</taxon>
        <taxon>Aeromonas</taxon>
    </lineage>
</organism>
<dbReference type="Pfam" id="PF00309">
    <property type="entry name" value="Sigma54_AID"/>
    <property type="match status" value="1"/>
</dbReference>
<feature type="domain" description="RNA polymerase sigma factor 54 DNA-binding" evidence="12">
    <location>
        <begin position="319"/>
        <end position="477"/>
    </location>
</feature>
<dbReference type="PANTHER" id="PTHR32248">
    <property type="entry name" value="RNA POLYMERASE SIGMA-54 FACTOR"/>
    <property type="match status" value="1"/>
</dbReference>
<evidence type="ECO:0000256" key="11">
    <source>
        <dbReference type="SAM" id="MobiDB-lite"/>
    </source>
</evidence>
<evidence type="ECO:0000256" key="1">
    <source>
        <dbReference type="ARBA" id="ARBA00008798"/>
    </source>
</evidence>
<evidence type="ECO:0000259" key="12">
    <source>
        <dbReference type="Pfam" id="PF04552"/>
    </source>
</evidence>
<dbReference type="PROSITE" id="PS00717">
    <property type="entry name" value="SIGMA54_1"/>
    <property type="match status" value="1"/>
</dbReference>
<sequence>MKPTLQLRLGQQLTMTPQLQQAIRLLQLSSLELQQEIQQALDSNPLLEQEEVEQLETHTDIKQDESQIDSSEAMAQEQLPDELPVDSSWDDVYSAGTGQSAGPVFEGEDSVYQGETTENLQDYLLWQMRLTPFSDLDAAIALAIIDGIDESGYLTSTLEDIQQAVSSDDVEVELDEIEAVLKRVQHFDPVGIAARSVQECLLIQLGQFSAQQPWLAQAREVVREHMDLLGNRDYRTLARKTRLKEGELKEVIDLIQQLEPRPGNRVVQSDSQYVIPDVTVVKRQNRWVVELNPDSAPRIRVNETYAAMARQARTSQDTQFIRSHLQDAKWFIKSLESRNETLLKVASCIVEQQQGFFEYGEEAMKPMVLNDIAEAVEMHESTISRVTTQKYMHTHRGIFELKFFFSSHVNTEGGGECSSTAIRALIKKLVTAENPAKPLSDSKIADLLAEQGIMVARRTIAKYRESLLIPPSNQRKRLV</sequence>
<keyword evidence="7 10" id="KW-0731">Sigma factor</keyword>
<keyword evidence="8 10" id="KW-0238">DNA-binding</keyword>
<evidence type="ECO:0000256" key="2">
    <source>
        <dbReference type="ARBA" id="ARBA00019942"/>
    </source>
</evidence>
<evidence type="ECO:0000259" key="13">
    <source>
        <dbReference type="Pfam" id="PF04963"/>
    </source>
</evidence>
<evidence type="ECO:0000256" key="6">
    <source>
        <dbReference type="ARBA" id="ARBA00023015"/>
    </source>
</evidence>
<keyword evidence="9 10" id="KW-0804">Transcription</keyword>
<evidence type="ECO:0000256" key="9">
    <source>
        <dbReference type="ARBA" id="ARBA00023163"/>
    </source>
</evidence>
<dbReference type="PRINTS" id="PR00045">
    <property type="entry name" value="SIGMA54FCT"/>
</dbReference>
<dbReference type="Gene3D" id="1.10.10.60">
    <property type="entry name" value="Homeodomain-like"/>
    <property type="match status" value="1"/>
</dbReference>
<dbReference type="RefSeq" id="WP_111873077.1">
    <property type="nucleotide sequence ID" value="NZ_JBGWZZ010000007.1"/>
</dbReference>
<reference evidence="14 15" key="1">
    <citation type="submission" date="2024-09" db="EMBL/GenBank/DDBJ databases">
        <title>Aeromonas strains Genome sequencing and assembly.</title>
        <authorList>
            <person name="Hu X."/>
            <person name="Tang B."/>
        </authorList>
    </citation>
    <scope>NUCLEOTIDE SEQUENCE [LARGE SCALE GENOMIC DNA]</scope>
    <source>
        <strain evidence="14 15">NB23SCDHY001</strain>
    </source>
</reference>
<dbReference type="GO" id="GO:0003899">
    <property type="term" value="F:DNA-directed RNA polymerase activity"/>
    <property type="evidence" value="ECO:0007669"/>
    <property type="project" value="UniProtKB-EC"/>
</dbReference>
<dbReference type="PROSITE" id="PS00718">
    <property type="entry name" value="SIGMA54_2"/>
    <property type="match status" value="1"/>
</dbReference>
<dbReference type="InterPro" id="IPR007046">
    <property type="entry name" value="RNA_pol_sigma_54_core-bd"/>
</dbReference>
<dbReference type="Pfam" id="PF04552">
    <property type="entry name" value="Sigma54_DBD"/>
    <property type="match status" value="1"/>
</dbReference>
<keyword evidence="4 10" id="KW-0808">Transferase</keyword>
<dbReference type="InterPro" id="IPR007634">
    <property type="entry name" value="RNA_pol_sigma_54_DNA-bd"/>
</dbReference>
<comment type="similarity">
    <text evidence="1 10">Belongs to the sigma-54 factor family.</text>
</comment>
<dbReference type="InterPro" id="IPR000394">
    <property type="entry name" value="RNA_pol_sigma_54"/>
</dbReference>
<evidence type="ECO:0000256" key="7">
    <source>
        <dbReference type="ARBA" id="ARBA00023082"/>
    </source>
</evidence>
<keyword evidence="6 10" id="KW-0805">Transcription regulation</keyword>
<evidence type="ECO:0000256" key="10">
    <source>
        <dbReference type="PIRNR" id="PIRNR000774"/>
    </source>
</evidence>
<keyword evidence="5 10" id="KW-0548">Nucleotidyltransferase</keyword>
<keyword evidence="15" id="KW-1185">Reference proteome</keyword>
<evidence type="ECO:0000256" key="8">
    <source>
        <dbReference type="ARBA" id="ARBA00023125"/>
    </source>
</evidence>
<dbReference type="Proteomes" id="UP001630969">
    <property type="component" value="Unassembled WGS sequence"/>
</dbReference>
<dbReference type="PIRSF" id="PIRSF000774">
    <property type="entry name" value="RpoN"/>
    <property type="match status" value="1"/>
</dbReference>
<dbReference type="PROSITE" id="PS50044">
    <property type="entry name" value="SIGMA54_3"/>
    <property type="match status" value="1"/>
</dbReference>
<gene>
    <name evidence="14" type="ORF">ACEUDJ_12655</name>
</gene>
<dbReference type="PANTHER" id="PTHR32248:SF4">
    <property type="entry name" value="RNA POLYMERASE SIGMA-54 FACTOR"/>
    <property type="match status" value="1"/>
</dbReference>
<dbReference type="NCBIfam" id="TIGR02395">
    <property type="entry name" value="rpoN_sigma"/>
    <property type="match status" value="1"/>
</dbReference>
<evidence type="ECO:0000256" key="5">
    <source>
        <dbReference type="ARBA" id="ARBA00022695"/>
    </source>
</evidence>
<name>A0ABW9GRF2_9GAMM</name>
<feature type="domain" description="RNA polymerase sigma factor 54 core-binding" evidence="13">
    <location>
        <begin position="116"/>
        <end position="305"/>
    </location>
</feature>